<dbReference type="Gene3D" id="1.10.10.10">
    <property type="entry name" value="Winged helix-like DNA-binding domain superfamily/Winged helix DNA-binding domain"/>
    <property type="match status" value="1"/>
</dbReference>
<gene>
    <name evidence="4" type="ORF">PUW23_10980</name>
</gene>
<dbReference type="AlphaFoldDB" id="A0AAX3N4P0"/>
<dbReference type="Gene3D" id="3.30.420.40">
    <property type="match status" value="2"/>
</dbReference>
<comment type="similarity">
    <text evidence="2">Belongs to the ROK (NagC/XylR) family.</text>
</comment>
<dbReference type="Proteomes" id="UP001220962">
    <property type="component" value="Chromosome"/>
</dbReference>
<evidence type="ECO:0000313" key="5">
    <source>
        <dbReference type="Proteomes" id="UP001220962"/>
    </source>
</evidence>
<dbReference type="GO" id="GO:0042732">
    <property type="term" value="P:D-xylose metabolic process"/>
    <property type="evidence" value="ECO:0007669"/>
    <property type="project" value="UniProtKB-KW"/>
</dbReference>
<dbReference type="InterPro" id="IPR043129">
    <property type="entry name" value="ATPase_NBD"/>
</dbReference>
<accession>A0AAX3N4P0</accession>
<dbReference type="InterPro" id="IPR036390">
    <property type="entry name" value="WH_DNA-bd_sf"/>
</dbReference>
<evidence type="ECO:0000256" key="2">
    <source>
        <dbReference type="ARBA" id="ARBA00006479"/>
    </source>
</evidence>
<dbReference type="EMBL" id="CP118101">
    <property type="protein sequence ID" value="WDH84695.1"/>
    <property type="molecule type" value="Genomic_DNA"/>
</dbReference>
<dbReference type="SUPFAM" id="SSF46785">
    <property type="entry name" value="Winged helix' DNA-binding domain"/>
    <property type="match status" value="1"/>
</dbReference>
<keyword evidence="3" id="KW-0859">Xylose metabolism</keyword>
<evidence type="ECO:0000256" key="3">
    <source>
        <dbReference type="ARBA" id="ARBA00022629"/>
    </source>
</evidence>
<dbReference type="Pfam" id="PF00480">
    <property type="entry name" value="ROK"/>
    <property type="match status" value="1"/>
</dbReference>
<proteinExistence type="inferred from homology"/>
<dbReference type="SUPFAM" id="SSF53067">
    <property type="entry name" value="Actin-like ATPase domain"/>
    <property type="match status" value="1"/>
</dbReference>
<evidence type="ECO:0000256" key="1">
    <source>
        <dbReference type="ARBA" id="ARBA00002486"/>
    </source>
</evidence>
<name>A0AAX3N4P0_9BACL</name>
<evidence type="ECO:0000313" key="4">
    <source>
        <dbReference type="EMBL" id="WDH84695.1"/>
    </source>
</evidence>
<dbReference type="PANTHER" id="PTHR18964">
    <property type="entry name" value="ROK (REPRESSOR, ORF, KINASE) FAMILY"/>
    <property type="match status" value="1"/>
</dbReference>
<sequence length="399" mass="44145">MNKKEPVLQSNKKLIYSWIAEHGPISKAELLDAFSLTSSTLTRLLEEMTSEGLIQAASLGVSSGGRRPILYQIEPDYQYIFGLEISRFSSTLGLFDMAMNPKSVMRWRMDESMTPERFVEFASGHMRSFLKDHQLEPSQILGMGIGAVGPVDRNRGIILDPLYFPAPGWRNIPICQQFEIATGWKAYLENGVNAALIGEAWAMRDQGIQHALYVHAGVSLRSAIMSQGQIVHGTVDTEGSIGQMIVQIDGQRLGPIGNYGALEAYASIQALERTARSQAKAGRALGPVLSSLSPDRIQFEHLLKALDAEDPFAREIFEQSAVYFGIGLANLINMFHPEIVILGGTLVNYNALYFDTATHIAKKNTFYHPRYEPLFSKGKLKEDAVITGCALNVCRAFQL</sequence>
<dbReference type="PANTHER" id="PTHR18964:SF149">
    <property type="entry name" value="BIFUNCTIONAL UDP-N-ACETYLGLUCOSAMINE 2-EPIMERASE_N-ACETYLMANNOSAMINE KINASE"/>
    <property type="match status" value="1"/>
</dbReference>
<reference evidence="4" key="1">
    <citation type="submission" date="2023-02" db="EMBL/GenBank/DDBJ databases">
        <title>Pathogen: clinical or host-associated sample.</title>
        <authorList>
            <person name="Hergert J."/>
            <person name="Casey R."/>
            <person name="Wagner J."/>
            <person name="Young E.L."/>
            <person name="Oakeson K.F."/>
        </authorList>
    </citation>
    <scope>NUCLEOTIDE SEQUENCE</scope>
    <source>
        <strain evidence="4">2022CK-00830</strain>
    </source>
</reference>
<keyword evidence="3" id="KW-0119">Carbohydrate metabolism</keyword>
<organism evidence="4 5">
    <name type="scientific">Paenibacillus urinalis</name>
    <dbReference type="NCBI Taxonomy" id="521520"/>
    <lineage>
        <taxon>Bacteria</taxon>
        <taxon>Bacillati</taxon>
        <taxon>Bacillota</taxon>
        <taxon>Bacilli</taxon>
        <taxon>Bacillales</taxon>
        <taxon>Paenibacillaceae</taxon>
        <taxon>Paenibacillus</taxon>
    </lineage>
</organism>
<dbReference type="InterPro" id="IPR036388">
    <property type="entry name" value="WH-like_DNA-bd_sf"/>
</dbReference>
<comment type="function">
    <text evidence="1">Transcriptional repressor of xylose-utilizing enzymes.</text>
</comment>
<dbReference type="RefSeq" id="WP_274359832.1">
    <property type="nucleotide sequence ID" value="NZ_CP118101.1"/>
</dbReference>
<dbReference type="InterPro" id="IPR000600">
    <property type="entry name" value="ROK"/>
</dbReference>
<protein>
    <submittedName>
        <fullName evidence="4">ROK family transcriptional regulator</fullName>
    </submittedName>
</protein>